<keyword evidence="3 9" id="KW-0997">Cell inner membrane</keyword>
<comment type="similarity">
    <text evidence="9">Belongs to the FtsQ/DivIB family. FtsQ subfamily.</text>
</comment>
<sequence length="330" mass="36094">MDGGGRKLRSLDGPLKAVGDVGRPLTAERRTVVYRTEPRLGKAPNQVRPALPQRPARRPERTWLDRLTRPGMGWLAAFLFLAATGSYGATLGNHWQGMAEAAVVMPDAFARGSGFTIERIDVDGRKILTDDEILTAIGAQVSQSLLFVDADAARERLLQNPLVMTASVRKLYPHTLSVSVTERQPYALWQRGEKLAVIASDGTVIDGVEQGRFADLPLVVGRGAESQVKAILAALEPYPELRSKVYAAVFVGGRRWNLRLTNGMDVKLPVEGFEQALANFVELDRTSKLSERDITEVDFRLPDHVTVRLSDAAAAADAEAKKEKSKRAGT</sequence>
<evidence type="ECO:0000256" key="9">
    <source>
        <dbReference type="HAMAP-Rule" id="MF_00911"/>
    </source>
</evidence>
<dbReference type="PANTHER" id="PTHR35851">
    <property type="entry name" value="CELL DIVISION PROTEIN FTSQ"/>
    <property type="match status" value="1"/>
</dbReference>
<protein>
    <recommendedName>
        <fullName evidence="9">Cell division protein FtsQ</fullName>
    </recommendedName>
</protein>
<comment type="function">
    <text evidence="9">Essential cell division protein.</text>
</comment>
<dbReference type="PANTHER" id="PTHR35851:SF1">
    <property type="entry name" value="CELL DIVISION PROTEIN FTSQ"/>
    <property type="match status" value="1"/>
</dbReference>
<evidence type="ECO:0000256" key="3">
    <source>
        <dbReference type="ARBA" id="ARBA00022519"/>
    </source>
</evidence>
<keyword evidence="7 9" id="KW-0472">Membrane</keyword>
<evidence type="ECO:0000256" key="8">
    <source>
        <dbReference type="ARBA" id="ARBA00023306"/>
    </source>
</evidence>
<evidence type="ECO:0000256" key="6">
    <source>
        <dbReference type="ARBA" id="ARBA00022989"/>
    </source>
</evidence>
<dbReference type="Proteomes" id="UP001595796">
    <property type="component" value="Unassembled WGS sequence"/>
</dbReference>
<evidence type="ECO:0000256" key="1">
    <source>
        <dbReference type="ARBA" id="ARBA00004370"/>
    </source>
</evidence>
<accession>A0ABV9Z3U6</accession>
<dbReference type="RefSeq" id="WP_114958212.1">
    <property type="nucleotide sequence ID" value="NZ_JBHSJF010000006.1"/>
</dbReference>
<evidence type="ECO:0000313" key="13">
    <source>
        <dbReference type="Proteomes" id="UP001595796"/>
    </source>
</evidence>
<dbReference type="Pfam" id="PF03799">
    <property type="entry name" value="FtsQ_DivIB_C"/>
    <property type="match status" value="1"/>
</dbReference>
<evidence type="ECO:0000256" key="5">
    <source>
        <dbReference type="ARBA" id="ARBA00022692"/>
    </source>
</evidence>
<keyword evidence="8 9" id="KW-0131">Cell cycle</keyword>
<evidence type="ECO:0000256" key="2">
    <source>
        <dbReference type="ARBA" id="ARBA00022475"/>
    </source>
</evidence>
<evidence type="ECO:0000313" key="12">
    <source>
        <dbReference type="EMBL" id="MFC5069232.1"/>
    </source>
</evidence>
<evidence type="ECO:0000256" key="7">
    <source>
        <dbReference type="ARBA" id="ARBA00023136"/>
    </source>
</evidence>
<keyword evidence="2 9" id="KW-1003">Cell membrane</keyword>
<keyword evidence="6 9" id="KW-1133">Transmembrane helix</keyword>
<evidence type="ECO:0000256" key="10">
    <source>
        <dbReference type="SAM" id="MobiDB-lite"/>
    </source>
</evidence>
<comment type="caution">
    <text evidence="12">The sequence shown here is derived from an EMBL/GenBank/DDBJ whole genome shotgun (WGS) entry which is preliminary data.</text>
</comment>
<comment type="subcellular location">
    <subcellularLocation>
        <location evidence="9">Cell inner membrane</location>
        <topology evidence="9">Single-pass type II membrane protein</topology>
    </subcellularLocation>
    <subcellularLocation>
        <location evidence="1">Membrane</location>
    </subcellularLocation>
    <text evidence="9">Localizes to the division septum.</text>
</comment>
<evidence type="ECO:0000256" key="4">
    <source>
        <dbReference type="ARBA" id="ARBA00022618"/>
    </source>
</evidence>
<dbReference type="InterPro" id="IPR034746">
    <property type="entry name" value="POTRA"/>
</dbReference>
<dbReference type="Gene3D" id="3.10.20.310">
    <property type="entry name" value="membrane protein fhac"/>
    <property type="match status" value="1"/>
</dbReference>
<keyword evidence="4 9" id="KW-0132">Cell division</keyword>
<gene>
    <name evidence="9" type="primary">ftsQ</name>
    <name evidence="12" type="ORF">ACFPFW_14540</name>
</gene>
<dbReference type="PROSITE" id="PS51779">
    <property type="entry name" value="POTRA"/>
    <property type="match status" value="1"/>
</dbReference>
<feature type="region of interest" description="Disordered" evidence="10">
    <location>
        <begin position="37"/>
        <end position="61"/>
    </location>
</feature>
<name>A0ABV9Z3U6_9HYPH</name>
<feature type="domain" description="POTRA" evidence="11">
    <location>
        <begin position="115"/>
        <end position="183"/>
    </location>
</feature>
<proteinExistence type="inferred from homology"/>
<dbReference type="Gene3D" id="3.40.50.11690">
    <property type="entry name" value="Cell division protein FtsQ/DivIB"/>
    <property type="match status" value="1"/>
</dbReference>
<dbReference type="Pfam" id="PF08478">
    <property type="entry name" value="POTRA_1"/>
    <property type="match status" value="1"/>
</dbReference>
<dbReference type="InterPro" id="IPR026579">
    <property type="entry name" value="FtsQ"/>
</dbReference>
<dbReference type="EMBL" id="JBHSJF010000006">
    <property type="protein sequence ID" value="MFC5069232.1"/>
    <property type="molecule type" value="Genomic_DNA"/>
</dbReference>
<dbReference type="InterPro" id="IPR013685">
    <property type="entry name" value="POTRA_FtsQ_type"/>
</dbReference>
<keyword evidence="5 9" id="KW-0812">Transmembrane</keyword>
<evidence type="ECO:0000259" key="11">
    <source>
        <dbReference type="PROSITE" id="PS51779"/>
    </source>
</evidence>
<reference evidence="13" key="1">
    <citation type="journal article" date="2019" name="Int. J. Syst. Evol. Microbiol.">
        <title>The Global Catalogue of Microorganisms (GCM) 10K type strain sequencing project: providing services to taxonomists for standard genome sequencing and annotation.</title>
        <authorList>
            <consortium name="The Broad Institute Genomics Platform"/>
            <consortium name="The Broad Institute Genome Sequencing Center for Infectious Disease"/>
            <person name="Wu L."/>
            <person name="Ma J."/>
        </authorList>
    </citation>
    <scope>NUCLEOTIDE SEQUENCE [LARGE SCALE GENOMIC DNA]</scope>
    <source>
        <strain evidence="13">CGMCC 1.16444</strain>
    </source>
</reference>
<organism evidence="12 13">
    <name type="scientific">Flaviflagellibacter deserti</name>
    <dbReference type="NCBI Taxonomy" id="2267266"/>
    <lineage>
        <taxon>Bacteria</taxon>
        <taxon>Pseudomonadati</taxon>
        <taxon>Pseudomonadota</taxon>
        <taxon>Alphaproteobacteria</taxon>
        <taxon>Hyphomicrobiales</taxon>
        <taxon>Flaviflagellibacter</taxon>
    </lineage>
</organism>
<dbReference type="InterPro" id="IPR005548">
    <property type="entry name" value="Cell_div_FtsQ/DivIB_C"/>
</dbReference>
<dbReference type="InterPro" id="IPR045335">
    <property type="entry name" value="FtsQ_C_sf"/>
</dbReference>
<keyword evidence="13" id="KW-1185">Reference proteome</keyword>
<dbReference type="HAMAP" id="MF_00911">
    <property type="entry name" value="FtsQ_subfam"/>
    <property type="match status" value="1"/>
</dbReference>